<evidence type="ECO:0000256" key="1">
    <source>
        <dbReference type="SAM" id="Phobius"/>
    </source>
</evidence>
<proteinExistence type="predicted"/>
<evidence type="ECO:0000313" key="3">
    <source>
        <dbReference type="Proteomes" id="UP001595766"/>
    </source>
</evidence>
<dbReference type="EMBL" id="JBHSAV010000003">
    <property type="protein sequence ID" value="MFC3975096.1"/>
    <property type="molecule type" value="Genomic_DNA"/>
</dbReference>
<keyword evidence="1" id="KW-0812">Transmembrane</keyword>
<keyword evidence="1" id="KW-1133">Transmembrane helix</keyword>
<dbReference type="Proteomes" id="UP001595766">
    <property type="component" value="Unassembled WGS sequence"/>
</dbReference>
<sequence length="203" mass="23479">MKRTLAIIFAGIAWFALILQLFLAIKNQITPIHETLIRFFSYFTILTNSLVAVYFTFQACNPNNNRFSQTGKLSAITVYILVVGLVYQVVLRSTWNPEGLAKLTDELLHSVTPLLTFFYWVLYEKKQKLSWSQIPSWLIYPALYLAYIMIRGYLSGFYPYPFVNVSEIGYTQTFLNSFFVLLVFVGLSGLLIFMGKNFNRKNI</sequence>
<protein>
    <submittedName>
        <fullName evidence="2">Pr6Pr family membrane protein</fullName>
    </submittedName>
</protein>
<organism evidence="2 3">
    <name type="scientific">Belliella kenyensis</name>
    <dbReference type="NCBI Taxonomy" id="1472724"/>
    <lineage>
        <taxon>Bacteria</taxon>
        <taxon>Pseudomonadati</taxon>
        <taxon>Bacteroidota</taxon>
        <taxon>Cytophagia</taxon>
        <taxon>Cytophagales</taxon>
        <taxon>Cyclobacteriaceae</taxon>
        <taxon>Belliella</taxon>
    </lineage>
</organism>
<feature type="transmembrane region" description="Helical" evidence="1">
    <location>
        <begin position="73"/>
        <end position="95"/>
    </location>
</feature>
<name>A0ABV8EH56_9BACT</name>
<feature type="transmembrane region" description="Helical" evidence="1">
    <location>
        <begin position="40"/>
        <end position="61"/>
    </location>
</feature>
<keyword evidence="3" id="KW-1185">Reference proteome</keyword>
<keyword evidence="1" id="KW-0472">Membrane</keyword>
<feature type="transmembrane region" description="Helical" evidence="1">
    <location>
        <begin position="135"/>
        <end position="154"/>
    </location>
</feature>
<evidence type="ECO:0000313" key="2">
    <source>
        <dbReference type="EMBL" id="MFC3975096.1"/>
    </source>
</evidence>
<feature type="transmembrane region" description="Helical" evidence="1">
    <location>
        <begin position="174"/>
        <end position="194"/>
    </location>
</feature>
<accession>A0ABV8EH56</accession>
<dbReference type="InterPro" id="IPR049713">
    <property type="entry name" value="Pr6Pr-like"/>
</dbReference>
<dbReference type="RefSeq" id="WP_241292464.1">
    <property type="nucleotide sequence ID" value="NZ_JAKZGR010000003.1"/>
</dbReference>
<gene>
    <name evidence="2" type="ORF">ACFOUP_01785</name>
</gene>
<feature type="transmembrane region" description="Helical" evidence="1">
    <location>
        <begin position="107"/>
        <end position="123"/>
    </location>
</feature>
<comment type="caution">
    <text evidence="2">The sequence shown here is derived from an EMBL/GenBank/DDBJ whole genome shotgun (WGS) entry which is preliminary data.</text>
</comment>
<dbReference type="NCBIfam" id="NF038065">
    <property type="entry name" value="Pr6Pr"/>
    <property type="match status" value="1"/>
</dbReference>
<reference evidence="3" key="1">
    <citation type="journal article" date="2019" name="Int. J. Syst. Evol. Microbiol.">
        <title>The Global Catalogue of Microorganisms (GCM) 10K type strain sequencing project: providing services to taxonomists for standard genome sequencing and annotation.</title>
        <authorList>
            <consortium name="The Broad Institute Genomics Platform"/>
            <consortium name="The Broad Institute Genome Sequencing Center for Infectious Disease"/>
            <person name="Wu L."/>
            <person name="Ma J."/>
        </authorList>
    </citation>
    <scope>NUCLEOTIDE SEQUENCE [LARGE SCALE GENOMIC DNA]</scope>
    <source>
        <strain evidence="3">CECT 8551</strain>
    </source>
</reference>